<comment type="subunit">
    <text evidence="8">Homotetramer.</text>
</comment>
<dbReference type="InterPro" id="IPR027417">
    <property type="entry name" value="P-loop_NTPase"/>
</dbReference>
<comment type="subcellular location">
    <subcellularLocation>
        <location evidence="8">Cytoplasm</location>
    </subcellularLocation>
</comment>
<protein>
    <recommendedName>
        <fullName evidence="2 8">Thymidine kinase</fullName>
        <ecNumber evidence="2 8">2.7.1.21</ecNumber>
    </recommendedName>
</protein>
<evidence type="ECO:0000256" key="8">
    <source>
        <dbReference type="HAMAP-Rule" id="MF_00124"/>
    </source>
</evidence>
<keyword evidence="8" id="KW-0479">Metal-binding</keyword>
<feature type="binding site" evidence="8">
    <location>
        <position position="158"/>
    </location>
    <ligand>
        <name>Zn(2+)</name>
        <dbReference type="ChEBI" id="CHEBI:29105"/>
    </ligand>
</feature>
<feature type="binding site" evidence="8">
    <location>
        <position position="156"/>
    </location>
    <ligand>
        <name>Zn(2+)</name>
        <dbReference type="ChEBI" id="CHEBI:29105"/>
    </ligand>
</feature>
<evidence type="ECO:0000313" key="13">
    <source>
        <dbReference type="EMBL" id="CTQ77452.1"/>
    </source>
</evidence>
<evidence type="ECO:0000256" key="1">
    <source>
        <dbReference type="ARBA" id="ARBA00007587"/>
    </source>
</evidence>
<dbReference type="EC" id="2.7.1.21" evidence="2 8"/>
<dbReference type="GO" id="GO:0008270">
    <property type="term" value="F:zinc ion binding"/>
    <property type="evidence" value="ECO:0007669"/>
    <property type="project" value="UniProtKB-UniRule"/>
</dbReference>
<dbReference type="AlphaFoldDB" id="A0A0M7ARR0"/>
<dbReference type="Proteomes" id="UP000049983">
    <property type="component" value="Unassembled WGS sequence"/>
</dbReference>
<keyword evidence="4 8" id="KW-0808">Transferase</keyword>
<dbReference type="InterPro" id="IPR001267">
    <property type="entry name" value="Thymidine_kinase"/>
</dbReference>
<dbReference type="PIRSF" id="PIRSF035805">
    <property type="entry name" value="TK_cell"/>
    <property type="match status" value="1"/>
</dbReference>
<dbReference type="SUPFAM" id="SSF52540">
    <property type="entry name" value="P-loop containing nucleoside triphosphate hydrolases"/>
    <property type="match status" value="1"/>
</dbReference>
<comment type="catalytic activity">
    <reaction evidence="8 11">
        <text>thymidine + ATP = dTMP + ADP + H(+)</text>
        <dbReference type="Rhea" id="RHEA:19129"/>
        <dbReference type="ChEBI" id="CHEBI:15378"/>
        <dbReference type="ChEBI" id="CHEBI:17748"/>
        <dbReference type="ChEBI" id="CHEBI:30616"/>
        <dbReference type="ChEBI" id="CHEBI:63528"/>
        <dbReference type="ChEBI" id="CHEBI:456216"/>
        <dbReference type="EC" id="2.7.1.21"/>
    </reaction>
</comment>
<keyword evidence="14" id="KW-1185">Reference proteome</keyword>
<dbReference type="Gene3D" id="3.40.50.300">
    <property type="entry name" value="P-loop containing nucleotide triphosphate hydrolases"/>
    <property type="match status" value="1"/>
</dbReference>
<dbReference type="PROSITE" id="PS00603">
    <property type="entry name" value="TK_CELLULAR_TYPE"/>
    <property type="match status" value="1"/>
</dbReference>
<dbReference type="InterPro" id="IPR020633">
    <property type="entry name" value="Thymidine_kinase_CS"/>
</dbReference>
<keyword evidence="5 8" id="KW-0547">Nucleotide-binding</keyword>
<name>A0A0M7ARR0_9HYPH</name>
<evidence type="ECO:0000256" key="10">
    <source>
        <dbReference type="PIRSR" id="PIRSR035805-2"/>
    </source>
</evidence>
<dbReference type="GO" id="GO:0046104">
    <property type="term" value="P:thymidine metabolic process"/>
    <property type="evidence" value="ECO:0007669"/>
    <property type="project" value="TreeGrafter"/>
</dbReference>
<sequence length="203" mass="22417">MLTDTDSMTVRMAKLYFNYSSMNAGKTTVLLQAAYNYEERGMNALLLIAAFDDRGGKGRIASRIGLAADADIFTAQDDVFDHVKATHQTTPVDAVFVDEAQFLTEGQVWQLANVADKLRIPVMCFGLRTDFQGKLFPGSAALLALADNLKEIKTICWCGRKATMVARLDGNGRILEEGDQVVIGGNETYVSLCRNHWSRRELA</sequence>
<dbReference type="Gene3D" id="3.30.60.20">
    <property type="match status" value="1"/>
</dbReference>
<feature type="active site" description="Proton acceptor" evidence="8 9">
    <location>
        <position position="99"/>
    </location>
</feature>
<dbReference type="EMBL" id="CXWC01000013">
    <property type="protein sequence ID" value="CTQ77452.1"/>
    <property type="molecule type" value="Genomic_DNA"/>
</dbReference>
<gene>
    <name evidence="8 13" type="primary">tdk</name>
    <name evidence="13" type="ORF">LA5096_05145</name>
</gene>
<reference evidence="14" key="1">
    <citation type="submission" date="2015-07" db="EMBL/GenBank/DDBJ databases">
        <authorList>
            <person name="Rodrigo-Torres Lidia"/>
            <person name="Arahal R.David."/>
        </authorList>
    </citation>
    <scope>NUCLEOTIDE SEQUENCE [LARGE SCALE GENOMIC DNA]</scope>
    <source>
        <strain evidence="14">CECT 5096</strain>
    </source>
</reference>
<evidence type="ECO:0000256" key="7">
    <source>
        <dbReference type="ARBA" id="ARBA00022840"/>
    </source>
</evidence>
<accession>A0A0M7ARR0</accession>
<evidence type="ECO:0000256" key="12">
    <source>
        <dbReference type="RuleBase" id="RU004165"/>
    </source>
</evidence>
<dbReference type="SUPFAM" id="SSF57716">
    <property type="entry name" value="Glucocorticoid receptor-like (DNA-binding domain)"/>
    <property type="match status" value="1"/>
</dbReference>
<dbReference type="PANTHER" id="PTHR11441">
    <property type="entry name" value="THYMIDINE KINASE"/>
    <property type="match status" value="1"/>
</dbReference>
<feature type="binding site" evidence="8">
    <location>
        <begin position="20"/>
        <end position="27"/>
    </location>
    <ligand>
        <name>ATP</name>
        <dbReference type="ChEBI" id="CHEBI:30616"/>
    </ligand>
</feature>
<feature type="binding site" evidence="10">
    <location>
        <position position="189"/>
    </location>
    <ligand>
        <name>substrate</name>
    </ligand>
</feature>
<feature type="binding site" evidence="8">
    <location>
        <position position="193"/>
    </location>
    <ligand>
        <name>Zn(2+)</name>
        <dbReference type="ChEBI" id="CHEBI:29105"/>
    </ligand>
</feature>
<evidence type="ECO:0000256" key="9">
    <source>
        <dbReference type="PIRSR" id="PIRSR035805-1"/>
    </source>
</evidence>
<keyword evidence="8" id="KW-0963">Cytoplasm</keyword>
<keyword evidence="6 8" id="KW-0418">Kinase</keyword>
<dbReference type="HAMAP" id="MF_00124">
    <property type="entry name" value="Thymidine_kinase"/>
    <property type="match status" value="1"/>
</dbReference>
<comment type="similarity">
    <text evidence="1 8 12">Belongs to the thymidine kinase family.</text>
</comment>
<evidence type="ECO:0000256" key="6">
    <source>
        <dbReference type="ARBA" id="ARBA00022777"/>
    </source>
</evidence>
<evidence type="ECO:0000256" key="2">
    <source>
        <dbReference type="ARBA" id="ARBA00012118"/>
    </source>
</evidence>
<dbReference type="GO" id="GO:0071897">
    <property type="term" value="P:DNA biosynthetic process"/>
    <property type="evidence" value="ECO:0007669"/>
    <property type="project" value="UniProtKB-KW"/>
</dbReference>
<dbReference type="NCBIfam" id="NF003300">
    <property type="entry name" value="PRK04296.1-5"/>
    <property type="match status" value="1"/>
</dbReference>
<dbReference type="GO" id="GO:0005524">
    <property type="term" value="F:ATP binding"/>
    <property type="evidence" value="ECO:0007669"/>
    <property type="project" value="UniProtKB-UniRule"/>
</dbReference>
<keyword evidence="8" id="KW-0862">Zinc</keyword>
<proteinExistence type="inferred from homology"/>
<organism evidence="13 14">
    <name type="scientific">Roseibium album</name>
    <dbReference type="NCBI Taxonomy" id="311410"/>
    <lineage>
        <taxon>Bacteria</taxon>
        <taxon>Pseudomonadati</taxon>
        <taxon>Pseudomonadota</taxon>
        <taxon>Alphaproteobacteria</taxon>
        <taxon>Hyphomicrobiales</taxon>
        <taxon>Stappiaceae</taxon>
        <taxon>Roseibium</taxon>
    </lineage>
</organism>
<dbReference type="STRING" id="311410.LA5095_03863"/>
<feature type="binding site" evidence="8">
    <location>
        <begin position="98"/>
        <end position="101"/>
    </location>
    <ligand>
        <name>ATP</name>
        <dbReference type="ChEBI" id="CHEBI:30616"/>
    </ligand>
</feature>
<dbReference type="PANTHER" id="PTHR11441:SF0">
    <property type="entry name" value="THYMIDINE KINASE, CYTOSOLIC"/>
    <property type="match status" value="1"/>
</dbReference>
<keyword evidence="7 8" id="KW-0067">ATP-binding</keyword>
<evidence type="ECO:0000256" key="4">
    <source>
        <dbReference type="ARBA" id="ARBA00022679"/>
    </source>
</evidence>
<evidence type="ECO:0000256" key="11">
    <source>
        <dbReference type="RuleBase" id="RU000544"/>
    </source>
</evidence>
<dbReference type="Pfam" id="PF00265">
    <property type="entry name" value="TK"/>
    <property type="match status" value="1"/>
</dbReference>
<evidence type="ECO:0000256" key="3">
    <source>
        <dbReference type="ARBA" id="ARBA00022634"/>
    </source>
</evidence>
<keyword evidence="3 8" id="KW-0237">DNA synthesis</keyword>
<feature type="binding site" evidence="8">
    <location>
        <position position="196"/>
    </location>
    <ligand>
        <name>Zn(2+)</name>
        <dbReference type="ChEBI" id="CHEBI:29105"/>
    </ligand>
</feature>
<evidence type="ECO:0000256" key="5">
    <source>
        <dbReference type="ARBA" id="ARBA00022741"/>
    </source>
</evidence>
<dbReference type="GO" id="GO:0005829">
    <property type="term" value="C:cytosol"/>
    <property type="evidence" value="ECO:0007669"/>
    <property type="project" value="TreeGrafter"/>
</dbReference>
<feature type="binding site" evidence="10">
    <location>
        <begin position="181"/>
        <end position="184"/>
    </location>
    <ligand>
        <name>substrate</name>
    </ligand>
</feature>
<evidence type="ECO:0000313" key="14">
    <source>
        <dbReference type="Proteomes" id="UP000049983"/>
    </source>
</evidence>
<dbReference type="GO" id="GO:0004797">
    <property type="term" value="F:thymidine kinase activity"/>
    <property type="evidence" value="ECO:0007669"/>
    <property type="project" value="UniProtKB-UniRule"/>
</dbReference>